<dbReference type="STRING" id="522772.Dacet_2435"/>
<dbReference type="InParanoid" id="D4H3U4"/>
<feature type="transmembrane region" description="Helical" evidence="6">
    <location>
        <begin position="53"/>
        <end position="73"/>
    </location>
</feature>
<evidence type="ECO:0000256" key="2">
    <source>
        <dbReference type="ARBA" id="ARBA00022448"/>
    </source>
</evidence>
<evidence type="ECO:0000256" key="4">
    <source>
        <dbReference type="ARBA" id="ARBA00022989"/>
    </source>
</evidence>
<comment type="subcellular location">
    <subcellularLocation>
        <location evidence="1 6">Cell membrane</location>
        <topology evidence="1 6">Multi-pass membrane protein</topology>
    </subcellularLocation>
</comment>
<feature type="domain" description="ABC transmembrane type-1" evidence="7">
    <location>
        <begin position="48"/>
        <end position="229"/>
    </location>
</feature>
<dbReference type="AlphaFoldDB" id="D4H3U4"/>
<dbReference type="PANTHER" id="PTHR30177:SF32">
    <property type="entry name" value="GLYCINE BETAINE UPTAKE SYSTEM PERMEASE PROTEIN YEHW"/>
    <property type="match status" value="1"/>
</dbReference>
<dbReference type="Gene3D" id="1.10.3720.10">
    <property type="entry name" value="MetI-like"/>
    <property type="match status" value="1"/>
</dbReference>
<keyword evidence="2 6" id="KW-0813">Transport</keyword>
<dbReference type="RefSeq" id="WP_013011697.1">
    <property type="nucleotide sequence ID" value="NC_013943.1"/>
</dbReference>
<dbReference type="eggNOG" id="COG1174">
    <property type="taxonomic scope" value="Bacteria"/>
</dbReference>
<name>D4H3U4_DENA2</name>
<dbReference type="SUPFAM" id="SSF161098">
    <property type="entry name" value="MetI-like"/>
    <property type="match status" value="1"/>
</dbReference>
<reference evidence="8 9" key="1">
    <citation type="journal article" date="2010" name="Stand. Genomic Sci.">
        <title>Complete genome sequence of Denitrovibrio acetiphilus type strain (N2460).</title>
        <authorList>
            <person name="Kiss H."/>
            <person name="Lang E."/>
            <person name="Lapidus A."/>
            <person name="Copeland A."/>
            <person name="Nolan M."/>
            <person name="Glavina Del Rio T."/>
            <person name="Chen F."/>
            <person name="Lucas S."/>
            <person name="Tice H."/>
            <person name="Cheng J.F."/>
            <person name="Han C."/>
            <person name="Goodwin L."/>
            <person name="Pitluck S."/>
            <person name="Liolios K."/>
            <person name="Pati A."/>
            <person name="Ivanova N."/>
            <person name="Mavromatis K."/>
            <person name="Chen A."/>
            <person name="Palaniappan K."/>
            <person name="Land M."/>
            <person name="Hauser L."/>
            <person name="Chang Y.J."/>
            <person name="Jeffries C.D."/>
            <person name="Detter J.C."/>
            <person name="Brettin T."/>
            <person name="Spring S."/>
            <person name="Rohde M."/>
            <person name="Goker M."/>
            <person name="Woyke T."/>
            <person name="Bristow J."/>
            <person name="Eisen J.A."/>
            <person name="Markowitz V."/>
            <person name="Hugenholtz P."/>
            <person name="Kyrpides N.C."/>
            <person name="Klenk H.P."/>
        </authorList>
    </citation>
    <scope>NUCLEOTIDE SEQUENCE [LARGE SCALE GENOMIC DNA]</scope>
    <source>
        <strain evidence="9">DSM 12809 / NBRC 114555 / N2460</strain>
    </source>
</reference>
<dbReference type="Proteomes" id="UP000002012">
    <property type="component" value="Chromosome"/>
</dbReference>
<evidence type="ECO:0000256" key="5">
    <source>
        <dbReference type="ARBA" id="ARBA00023136"/>
    </source>
</evidence>
<feature type="transmembrane region" description="Helical" evidence="6">
    <location>
        <begin position="208"/>
        <end position="229"/>
    </location>
</feature>
<evidence type="ECO:0000256" key="3">
    <source>
        <dbReference type="ARBA" id="ARBA00022692"/>
    </source>
</evidence>
<organism evidence="8 9">
    <name type="scientific">Denitrovibrio acetiphilus (strain DSM 12809 / NBRC 114555 / N2460)</name>
    <dbReference type="NCBI Taxonomy" id="522772"/>
    <lineage>
        <taxon>Bacteria</taxon>
        <taxon>Pseudomonadati</taxon>
        <taxon>Deferribacterota</taxon>
        <taxon>Deferribacteres</taxon>
        <taxon>Deferribacterales</taxon>
        <taxon>Geovibrionaceae</taxon>
        <taxon>Denitrovibrio</taxon>
    </lineage>
</organism>
<dbReference type="CDD" id="cd06261">
    <property type="entry name" value="TM_PBP2"/>
    <property type="match status" value="1"/>
</dbReference>
<dbReference type="GO" id="GO:0055085">
    <property type="term" value="P:transmembrane transport"/>
    <property type="evidence" value="ECO:0007669"/>
    <property type="project" value="InterPro"/>
</dbReference>
<dbReference type="InterPro" id="IPR000515">
    <property type="entry name" value="MetI-like"/>
</dbReference>
<accession>D4H3U4</accession>
<evidence type="ECO:0000256" key="1">
    <source>
        <dbReference type="ARBA" id="ARBA00004651"/>
    </source>
</evidence>
<dbReference type="PROSITE" id="PS50928">
    <property type="entry name" value="ABC_TM1"/>
    <property type="match status" value="1"/>
</dbReference>
<dbReference type="EMBL" id="CP001968">
    <property type="protein sequence ID" value="ADD69196.1"/>
    <property type="molecule type" value="Genomic_DNA"/>
</dbReference>
<keyword evidence="4 6" id="KW-1133">Transmembrane helix</keyword>
<keyword evidence="5 6" id="KW-0472">Membrane</keyword>
<sequence length="239" mass="25042" precursor="true">MNSGRRIAFTGVLFLLAVGSLSIMKGSSGGGFSSEQVLYGRSSFLTLALEHILLVGSSSFAAAVTGVALGVFVTRRAGRSFLPVVNMLASVGQTFPPVAVLALAVPLVGFGREPTVIALFCYGIFPIVRNTITGIESVDKDIRDAARGVGMYDREVLFRVELPLAASIIIAGIRTSVIINIGTATIGATIGAGGFGAPIISGLINNNFYFVLQGGICVALLAIFSDQIFEFAVMKFKRV</sequence>
<feature type="transmembrane region" description="Helical" evidence="6">
    <location>
        <begin position="116"/>
        <end position="135"/>
    </location>
</feature>
<dbReference type="HOGENOM" id="CLU_046113_7_0_0"/>
<dbReference type="InterPro" id="IPR051204">
    <property type="entry name" value="ABC_transp_perm/SBD"/>
</dbReference>
<evidence type="ECO:0000259" key="7">
    <source>
        <dbReference type="PROSITE" id="PS50928"/>
    </source>
</evidence>
<proteinExistence type="inferred from homology"/>
<dbReference type="Pfam" id="PF00528">
    <property type="entry name" value="BPD_transp_1"/>
    <property type="match status" value="1"/>
</dbReference>
<keyword evidence="9" id="KW-1185">Reference proteome</keyword>
<feature type="transmembrane region" description="Helical" evidence="6">
    <location>
        <begin position="85"/>
        <end position="110"/>
    </location>
</feature>
<evidence type="ECO:0000313" key="9">
    <source>
        <dbReference type="Proteomes" id="UP000002012"/>
    </source>
</evidence>
<dbReference type="GO" id="GO:0005886">
    <property type="term" value="C:plasma membrane"/>
    <property type="evidence" value="ECO:0007669"/>
    <property type="project" value="UniProtKB-SubCell"/>
</dbReference>
<dbReference type="FunFam" id="1.10.3720.10:FF:000001">
    <property type="entry name" value="Glycine betaine ABC transporter, permease"/>
    <property type="match status" value="1"/>
</dbReference>
<dbReference type="GO" id="GO:0031460">
    <property type="term" value="P:glycine betaine transport"/>
    <property type="evidence" value="ECO:0007669"/>
    <property type="project" value="UniProtKB-ARBA"/>
</dbReference>
<comment type="similarity">
    <text evidence="6">Belongs to the binding-protein-dependent transport system permease family.</text>
</comment>
<dbReference type="PaxDb" id="522772-Dacet_2435"/>
<keyword evidence="3 6" id="KW-0812">Transmembrane</keyword>
<gene>
    <name evidence="8" type="ordered locus">Dacet_2435</name>
</gene>
<dbReference type="FunCoup" id="D4H3U4">
    <property type="interactions" value="103"/>
</dbReference>
<feature type="transmembrane region" description="Helical" evidence="6">
    <location>
        <begin position="179"/>
        <end position="201"/>
    </location>
</feature>
<dbReference type="KEGG" id="dap:Dacet_2435"/>
<dbReference type="PANTHER" id="PTHR30177">
    <property type="entry name" value="GLYCINE BETAINE/L-PROLINE TRANSPORT SYSTEM PERMEASE PROTEIN PROW"/>
    <property type="match status" value="1"/>
</dbReference>
<dbReference type="InterPro" id="IPR035906">
    <property type="entry name" value="MetI-like_sf"/>
</dbReference>
<protein>
    <submittedName>
        <fullName evidence="8">Binding-protein-dependent transport systems inner membrane component</fullName>
    </submittedName>
</protein>
<evidence type="ECO:0000313" key="8">
    <source>
        <dbReference type="EMBL" id="ADD69196.1"/>
    </source>
</evidence>
<evidence type="ECO:0000256" key="6">
    <source>
        <dbReference type="RuleBase" id="RU363032"/>
    </source>
</evidence>